<feature type="domain" description="WSC" evidence="1">
    <location>
        <begin position="11"/>
        <end position="113"/>
    </location>
</feature>
<accession>A0A6J8B8Q4</accession>
<dbReference type="SMART" id="SM00321">
    <property type="entry name" value="WSC"/>
    <property type="match status" value="1"/>
</dbReference>
<dbReference type="Pfam" id="PF01822">
    <property type="entry name" value="WSC"/>
    <property type="match status" value="1"/>
</dbReference>
<dbReference type="PANTHER" id="PTHR16897">
    <property type="entry name" value="OS10G0105400 PROTEIN"/>
    <property type="match status" value="1"/>
</dbReference>
<organism evidence="2 3">
    <name type="scientific">Mytilus coruscus</name>
    <name type="common">Sea mussel</name>
    <dbReference type="NCBI Taxonomy" id="42192"/>
    <lineage>
        <taxon>Eukaryota</taxon>
        <taxon>Metazoa</taxon>
        <taxon>Spiralia</taxon>
        <taxon>Lophotrochozoa</taxon>
        <taxon>Mollusca</taxon>
        <taxon>Bivalvia</taxon>
        <taxon>Autobranchia</taxon>
        <taxon>Pteriomorphia</taxon>
        <taxon>Mytilida</taxon>
        <taxon>Mytiloidea</taxon>
        <taxon>Mytilidae</taxon>
        <taxon>Mytilinae</taxon>
        <taxon>Mytilus</taxon>
    </lineage>
</organism>
<dbReference type="Proteomes" id="UP000507470">
    <property type="component" value="Unassembled WGS sequence"/>
</dbReference>
<name>A0A6J8B8Q4_MYTCO</name>
<dbReference type="PROSITE" id="PS51212">
    <property type="entry name" value="WSC"/>
    <property type="match status" value="1"/>
</dbReference>
<dbReference type="InterPro" id="IPR002889">
    <property type="entry name" value="WSC_carb-bd"/>
</dbReference>
<evidence type="ECO:0000313" key="2">
    <source>
        <dbReference type="EMBL" id="CAC5378367.1"/>
    </source>
</evidence>
<protein>
    <recommendedName>
        <fullName evidence="1">WSC domain-containing protein</fullName>
    </recommendedName>
</protein>
<keyword evidence="3" id="KW-1185">Reference proteome</keyword>
<dbReference type="OrthoDB" id="6096668at2759"/>
<proteinExistence type="predicted"/>
<evidence type="ECO:0000259" key="1">
    <source>
        <dbReference type="PROSITE" id="PS51212"/>
    </source>
</evidence>
<reference evidence="2 3" key="1">
    <citation type="submission" date="2020-06" db="EMBL/GenBank/DDBJ databases">
        <authorList>
            <person name="Li R."/>
            <person name="Bekaert M."/>
        </authorList>
    </citation>
    <scope>NUCLEOTIDE SEQUENCE [LARGE SCALE GENOMIC DNA]</scope>
    <source>
        <strain evidence="3">wild</strain>
    </source>
</reference>
<dbReference type="PANTHER" id="PTHR16897:SF2">
    <property type="entry name" value="OS03G0226600 PROTEIN"/>
    <property type="match status" value="1"/>
</dbReference>
<sequence length="1410" mass="159680">MLDVSSSGIIISVYIGCFNDDPTRMFPFPNDPSFGNHGLTESDMSLNRCFRYCASNNYVYSGVQAATHCFCGNDYPNTDKFPKRENECNDPCPGDVSNKCGGENYRQSVYRDCSILMPNFPNCVNVRCDNTTSRGCTKCTNDYLYKLDSSKQCKVATKPVLDSCLTKANGNRSYVLSNNGSPKCSAQSNMYGRFQVDNIELLNLNAYYHVSIDKTVSKPAYVKEYAFGITDVEVELKKVAVSGSTVGIGKSSVRKDHPFSTNPLADFSKTNFKIPISAHLSNNGEKICWQLKIKGGGYLQSKNVQNSSTRYIPYDKTETTRELCYIYDIKPPRHCIGMNSCTSDPLRLSSRLTRSKKIQVFFGGWSDSYPENGSPSLASGIESYELSVYEMESSSTVLMRDRTVIGKPVIVNSTETSLEFDLPDKNPMVYAILLVVKDKANNVRQARRFVLYDNSSKLHLDDHKTILVTTATKKTRFLWQVNHKQLCFSWKGRFYNDGYKRYNPLLPIKPEAYDAVKEYYEQISGSLSVNGTTNINGITGFDYSLYRNNVTKLSGRINDVTSESICLNSLKNDGDTFILNLQARDIMNNTLNDSAMVYIDRSVPEIQDVGITDRHQHKKLYVHYSKDLSTMSIQFRAYDIHSGLKEIKWAFGIHENKTILIEKALGVTNLDMGNCSMESKCYCPKIGKCALTTYIADLKKLKTYNRHIGDHNRRYFFTLKVTNKAELIAVDHLDILIDDSPPAVGVVLEGPIGSPDIDYTHSDEVTIHWHDFIDHESGIKLYKVALGRECYSQIKDFLTRKHDGVNIYETNHDSIKIKFQNGEGQYFVSIIAYNNAMTPSIVVCSDGITFDKTVPIIGNVSVKHSNIKETIACDSGTPWLITDILSKVKLQGDECRQICMNTTTDSILTILPKDIRSRANSETVSTFLCTKLDRYNQNTIFTPSDLFEISWNIQEDLSQIGNSYIGFGSDTNQLDHPALLNYINVPHPTQYIQHHPGLIGEQNIYIFIKVHNRAGLDTKVWFGPVIADETPPVCPSTVHAFLDNDTYVVIHWTRSNLFDTEQIDEIGKIMFRFGTRNTFVTPFLAWNIKSHGGQCGSDYQCIKYPAHKLQKHDTFPNSLFYAQLHVYNYAGHYCTTESLKVQLPSLIPQRTGIVMDVLPNTNPPYFDTDIIFDTKYCFVLIGFDHHEDVHLQAGLGTSQNLDNVVPFHDITKNEDMFICERIENAERIEIYFVTIKSSWSGGYTYTSSDGFRVLNKTLVMSSFFVNHGDSCDDAAKKGSHYIQMTMNTSVNFLRETLYPSSVYSLYSNLKIQLVNSDLFVKGSQKSSKYFILKFVPLKAMKKLYIVLSNDIINATESLEITVYKCDTDQTVQSQKTLIQINWSLDRQYLKFVSHYLTAVCKVHMINVNIT</sequence>
<dbReference type="EMBL" id="CACVKT020002567">
    <property type="protein sequence ID" value="CAC5378367.1"/>
    <property type="molecule type" value="Genomic_DNA"/>
</dbReference>
<gene>
    <name evidence="2" type="ORF">MCOR_14578</name>
</gene>
<evidence type="ECO:0000313" key="3">
    <source>
        <dbReference type="Proteomes" id="UP000507470"/>
    </source>
</evidence>